<keyword evidence="2" id="KW-0472">Membrane</keyword>
<evidence type="ECO:0000256" key="2">
    <source>
        <dbReference type="SAM" id="Phobius"/>
    </source>
</evidence>
<keyword evidence="2" id="KW-0812">Transmembrane</keyword>
<dbReference type="AlphaFoldDB" id="C3ZM77"/>
<sequence length="414" mass="45219">MTSSDLQSVGGAPTVQQLDQQRRTCTYGSAIDTCGWRTGKYLRERGNSVTTCFSEVGVAAPRKIDQAGGVEDYIGQGPPGTNRRRPFCAQGPPGTNRRRPFCAQVAAMTFTAQSFSKTDVEVSATNLAPYRSWGDRADSDDVAAVTTSITVPSSYNTDVNATNDPSHQSWEDYRYRAGAADPEGFSGSGQSGWDSVRAKRDFAEDDSPDHRVPDAMTSTDAPEVLDPKSTAPPTGDMKNAKVPDQTETLESEGWKSFRVQEFPTANDHTQVPTGEPQLGGEEWDGYENWGFTAEDNHRSTVRVRRPVSNIPDDSSPETYDIPAPNMTQLDLKPNSSLERKASGDIDKTGTTAMDNVRMVNTTDLNLYLNAMLTDSMKSRERKHRVIKRIKKARAIVLAVVGVLIAGVGAYTFLT</sequence>
<organism>
    <name type="scientific">Branchiostoma floridae</name>
    <name type="common">Florida lancelet</name>
    <name type="synonym">Amphioxus</name>
    <dbReference type="NCBI Taxonomy" id="7739"/>
    <lineage>
        <taxon>Eukaryota</taxon>
        <taxon>Metazoa</taxon>
        <taxon>Chordata</taxon>
        <taxon>Cephalochordata</taxon>
        <taxon>Leptocardii</taxon>
        <taxon>Amphioxiformes</taxon>
        <taxon>Branchiostomatidae</taxon>
        <taxon>Branchiostoma</taxon>
    </lineage>
</organism>
<evidence type="ECO:0000313" key="3">
    <source>
        <dbReference type="EMBL" id="EEN46333.1"/>
    </source>
</evidence>
<dbReference type="InParanoid" id="C3ZM77"/>
<feature type="transmembrane region" description="Helical" evidence="2">
    <location>
        <begin position="394"/>
        <end position="413"/>
    </location>
</feature>
<reference evidence="3" key="1">
    <citation type="journal article" date="2008" name="Nature">
        <title>The amphioxus genome and the evolution of the chordate karyotype.</title>
        <authorList>
            <consortium name="US DOE Joint Genome Institute (JGI-PGF)"/>
            <person name="Putnam N.H."/>
            <person name="Butts T."/>
            <person name="Ferrier D.E.K."/>
            <person name="Furlong R.F."/>
            <person name="Hellsten U."/>
            <person name="Kawashima T."/>
            <person name="Robinson-Rechavi M."/>
            <person name="Shoguchi E."/>
            <person name="Terry A."/>
            <person name="Yu J.-K."/>
            <person name="Benito-Gutierrez E.L."/>
            <person name="Dubchak I."/>
            <person name="Garcia-Fernandez J."/>
            <person name="Gibson-Brown J.J."/>
            <person name="Grigoriev I.V."/>
            <person name="Horton A.C."/>
            <person name="de Jong P.J."/>
            <person name="Jurka J."/>
            <person name="Kapitonov V.V."/>
            <person name="Kohara Y."/>
            <person name="Kuroki Y."/>
            <person name="Lindquist E."/>
            <person name="Lucas S."/>
            <person name="Osoegawa K."/>
            <person name="Pennacchio L.A."/>
            <person name="Salamov A.A."/>
            <person name="Satou Y."/>
            <person name="Sauka-Spengler T."/>
            <person name="Schmutz J."/>
            <person name="Shin-I T."/>
            <person name="Toyoda A."/>
            <person name="Bronner-Fraser M."/>
            <person name="Fujiyama A."/>
            <person name="Holland L.Z."/>
            <person name="Holland P.W.H."/>
            <person name="Satoh N."/>
            <person name="Rokhsar D.S."/>
        </authorList>
    </citation>
    <scope>NUCLEOTIDE SEQUENCE [LARGE SCALE GENOMIC DNA]</scope>
    <source>
        <strain evidence="3">S238N-H82</strain>
        <tissue evidence="3">Testes</tissue>
    </source>
</reference>
<proteinExistence type="predicted"/>
<feature type="compositionally biased region" description="Basic and acidic residues" evidence="1">
    <location>
        <begin position="203"/>
        <end position="213"/>
    </location>
</feature>
<keyword evidence="2" id="KW-1133">Transmembrane helix</keyword>
<feature type="region of interest" description="Disordered" evidence="1">
    <location>
        <begin position="203"/>
        <end position="250"/>
    </location>
</feature>
<name>C3ZM77_BRAFL</name>
<accession>C3ZM77</accession>
<dbReference type="EMBL" id="GG666644">
    <property type="protein sequence ID" value="EEN46333.1"/>
    <property type="molecule type" value="Genomic_DNA"/>
</dbReference>
<gene>
    <name evidence="3" type="ORF">BRAFLDRAFT_121374</name>
</gene>
<protein>
    <submittedName>
        <fullName evidence="3">Uncharacterized protein</fullName>
    </submittedName>
</protein>
<evidence type="ECO:0000256" key="1">
    <source>
        <dbReference type="SAM" id="MobiDB-lite"/>
    </source>
</evidence>